<evidence type="ECO:0000313" key="1">
    <source>
        <dbReference type="EMBL" id="GBO10624.1"/>
    </source>
</evidence>
<sequence length="529" mass="61467">MVNARLVHQLEVNNLIPLHQSGFRKGRSSLDNILQLETEIRNAFVRRNHLVSIFIDIEKDYDQTWRYGILRALFEFGFRAQLPLFIKNFLSHRVFKVRIGSTLSDPFTRGCSQGQRFERYRLYHPYFPNSFKPSIIGSRLYNARPTAIRPFMERIKHILLDTHLADTRVLASEPFCFPPWNVITVAHINPFIGLNKAHADPFIFQQLYLTHRSQYDNYKRLQRNSLDSICPHFPRHGASAGKETAQKIIESVPNTCNTEQITSRLPHREVVRNDRSSSKFRVVFDTSSHDVGELSLNDCLHIGPNLYPDIFDLLLRFRRYPIAFTADIKQAFLQIEVDEKDRDVSRFLFTDNPTDGSKSPQIYRFTRVLFGVNSRLFMLAANIKHHLRKYQGIYHETSEFLNNCICVDDIIGGHQNTEECMHIFREAGVTLHKWQTNSEDSQILWIREDMVSGDSSEVVWPADLPFKVLGMSWNKGEDSLYFDVQNLATFLPGWVNLKRCLPQAIGRIFDPVGFLGPIVLRVKLLRQEI</sequence>
<dbReference type="Gene3D" id="3.30.70.270">
    <property type="match status" value="1"/>
</dbReference>
<dbReference type="InterPro" id="IPR043128">
    <property type="entry name" value="Rev_trsase/Diguanyl_cyclase"/>
</dbReference>
<dbReference type="Proteomes" id="UP000499080">
    <property type="component" value="Unassembled WGS sequence"/>
</dbReference>
<name>A0A4Y2UEV1_ARAVE</name>
<evidence type="ECO:0000313" key="2">
    <source>
        <dbReference type="Proteomes" id="UP000499080"/>
    </source>
</evidence>
<dbReference type="Gene3D" id="3.10.10.10">
    <property type="entry name" value="HIV Type 1 Reverse Transcriptase, subunit A, domain 1"/>
    <property type="match status" value="1"/>
</dbReference>
<dbReference type="EMBL" id="BGPR01035684">
    <property type="protein sequence ID" value="GBO10624.1"/>
    <property type="molecule type" value="Genomic_DNA"/>
</dbReference>
<dbReference type="PANTHER" id="PTHR47331">
    <property type="entry name" value="PHD-TYPE DOMAIN-CONTAINING PROTEIN"/>
    <property type="match status" value="1"/>
</dbReference>
<gene>
    <name evidence="1" type="ORF">AVEN_97489_1</name>
</gene>
<organism evidence="1 2">
    <name type="scientific">Araneus ventricosus</name>
    <name type="common">Orbweaver spider</name>
    <name type="synonym">Epeira ventricosa</name>
    <dbReference type="NCBI Taxonomy" id="182803"/>
    <lineage>
        <taxon>Eukaryota</taxon>
        <taxon>Metazoa</taxon>
        <taxon>Ecdysozoa</taxon>
        <taxon>Arthropoda</taxon>
        <taxon>Chelicerata</taxon>
        <taxon>Arachnida</taxon>
        <taxon>Araneae</taxon>
        <taxon>Araneomorphae</taxon>
        <taxon>Entelegynae</taxon>
        <taxon>Araneoidea</taxon>
        <taxon>Araneidae</taxon>
        <taxon>Araneus</taxon>
    </lineage>
</organism>
<keyword evidence="2" id="KW-1185">Reference proteome</keyword>
<dbReference type="PANTHER" id="PTHR47331:SF5">
    <property type="entry name" value="RIBONUCLEASE H"/>
    <property type="match status" value="1"/>
</dbReference>
<comment type="caution">
    <text evidence="1">The sequence shown here is derived from an EMBL/GenBank/DDBJ whole genome shotgun (WGS) entry which is preliminary data.</text>
</comment>
<dbReference type="InterPro" id="IPR043502">
    <property type="entry name" value="DNA/RNA_pol_sf"/>
</dbReference>
<dbReference type="GO" id="GO:0071897">
    <property type="term" value="P:DNA biosynthetic process"/>
    <property type="evidence" value="ECO:0007669"/>
    <property type="project" value="UniProtKB-ARBA"/>
</dbReference>
<protein>
    <submittedName>
        <fullName evidence="1">Uncharacterized protein</fullName>
    </submittedName>
</protein>
<reference evidence="1 2" key="1">
    <citation type="journal article" date="2019" name="Sci. Rep.">
        <title>Orb-weaving spider Araneus ventricosus genome elucidates the spidroin gene catalogue.</title>
        <authorList>
            <person name="Kono N."/>
            <person name="Nakamura H."/>
            <person name="Ohtoshi R."/>
            <person name="Moran D.A.P."/>
            <person name="Shinohara A."/>
            <person name="Yoshida Y."/>
            <person name="Fujiwara M."/>
            <person name="Mori M."/>
            <person name="Tomita M."/>
            <person name="Arakawa K."/>
        </authorList>
    </citation>
    <scope>NUCLEOTIDE SEQUENCE [LARGE SCALE GENOMIC DNA]</scope>
</reference>
<proteinExistence type="predicted"/>
<dbReference type="AlphaFoldDB" id="A0A4Y2UEV1"/>
<dbReference type="OrthoDB" id="6428294at2759"/>
<dbReference type="SUPFAM" id="SSF56672">
    <property type="entry name" value="DNA/RNA polymerases"/>
    <property type="match status" value="1"/>
</dbReference>
<accession>A0A4Y2UEV1</accession>